<reference evidence="1" key="1">
    <citation type="journal article" date="2022" name="Int. J. Mol. Sci.">
        <title>Draft Genome of Tanacetum Coccineum: Genomic Comparison of Closely Related Tanacetum-Family Plants.</title>
        <authorList>
            <person name="Yamashiro T."/>
            <person name="Shiraishi A."/>
            <person name="Nakayama K."/>
            <person name="Satake H."/>
        </authorList>
    </citation>
    <scope>NUCLEOTIDE SEQUENCE</scope>
</reference>
<name>A0ABQ4WG65_9ASTR</name>
<dbReference type="EMBL" id="BQNB010008615">
    <property type="protein sequence ID" value="GJS51872.1"/>
    <property type="molecule type" value="Genomic_DNA"/>
</dbReference>
<dbReference type="Proteomes" id="UP001151760">
    <property type="component" value="Unassembled WGS sequence"/>
</dbReference>
<protein>
    <submittedName>
        <fullName evidence="1">Uncharacterized protein</fullName>
    </submittedName>
</protein>
<reference evidence="1" key="2">
    <citation type="submission" date="2022-01" db="EMBL/GenBank/DDBJ databases">
        <authorList>
            <person name="Yamashiro T."/>
            <person name="Shiraishi A."/>
            <person name="Satake H."/>
            <person name="Nakayama K."/>
        </authorList>
    </citation>
    <scope>NUCLEOTIDE SEQUENCE</scope>
</reference>
<organism evidence="1 2">
    <name type="scientific">Tanacetum coccineum</name>
    <dbReference type="NCBI Taxonomy" id="301880"/>
    <lineage>
        <taxon>Eukaryota</taxon>
        <taxon>Viridiplantae</taxon>
        <taxon>Streptophyta</taxon>
        <taxon>Embryophyta</taxon>
        <taxon>Tracheophyta</taxon>
        <taxon>Spermatophyta</taxon>
        <taxon>Magnoliopsida</taxon>
        <taxon>eudicotyledons</taxon>
        <taxon>Gunneridae</taxon>
        <taxon>Pentapetalae</taxon>
        <taxon>asterids</taxon>
        <taxon>campanulids</taxon>
        <taxon>Asterales</taxon>
        <taxon>Asteraceae</taxon>
        <taxon>Asteroideae</taxon>
        <taxon>Anthemideae</taxon>
        <taxon>Anthemidinae</taxon>
        <taxon>Tanacetum</taxon>
    </lineage>
</organism>
<accession>A0ABQ4WG65</accession>
<proteinExistence type="predicted"/>
<comment type="caution">
    <text evidence="1">The sequence shown here is derived from an EMBL/GenBank/DDBJ whole genome shotgun (WGS) entry which is preliminary data.</text>
</comment>
<evidence type="ECO:0000313" key="2">
    <source>
        <dbReference type="Proteomes" id="UP001151760"/>
    </source>
</evidence>
<evidence type="ECO:0000313" key="1">
    <source>
        <dbReference type="EMBL" id="GJS51872.1"/>
    </source>
</evidence>
<gene>
    <name evidence="1" type="ORF">Tco_0625234</name>
</gene>
<keyword evidence="2" id="KW-1185">Reference proteome</keyword>
<sequence length="152" mass="16606">MGGGVGTKACDTACKARMETVPSKDYILLPLWTQYPSFSTNSEVPSTKELRVNQEKDENVNNTNNINTISLTDNTAGIEDNVVDKNIVYGCADDPNMPNLEDIVYSDNDEDVAAKADMNNLDASIPISLIPTTRIHKDHPIEKIIGDLNLAP</sequence>